<name>G4TXM5_SERID</name>
<dbReference type="OrthoDB" id="10052172at2759"/>
<comment type="caution">
    <text evidence="2">The sequence shown here is derived from an EMBL/GenBank/DDBJ whole genome shotgun (WGS) entry which is preliminary data.</text>
</comment>
<keyword evidence="1" id="KW-0812">Transmembrane</keyword>
<sequence length="181" mass="19569">MYQQSSESYEVGDRVECALFFPSLCLIDRHSYGIGGATGENELSTTVGEICGILTERDPTGEVKINVHPSDEISRYVIKNSNSGKRRPSSASPGSSELNTELVTYASGLPPETLELVKQSVTVIFILPKEMQGMAVHAYVKAFDYVFLLDILVCILATVAGAFVRNWDLKTRGDGMAAGAA</sequence>
<proteinExistence type="predicted"/>
<organism evidence="2 3">
    <name type="scientific">Serendipita indica (strain DSM 11827)</name>
    <name type="common">Root endophyte fungus</name>
    <name type="synonym">Piriformospora indica</name>
    <dbReference type="NCBI Taxonomy" id="1109443"/>
    <lineage>
        <taxon>Eukaryota</taxon>
        <taxon>Fungi</taxon>
        <taxon>Dikarya</taxon>
        <taxon>Basidiomycota</taxon>
        <taxon>Agaricomycotina</taxon>
        <taxon>Agaricomycetes</taxon>
        <taxon>Sebacinales</taxon>
        <taxon>Serendipitaceae</taxon>
        <taxon>Serendipita</taxon>
    </lineage>
</organism>
<evidence type="ECO:0000256" key="1">
    <source>
        <dbReference type="SAM" id="Phobius"/>
    </source>
</evidence>
<dbReference type="InParanoid" id="G4TXM5"/>
<keyword evidence="1" id="KW-0472">Membrane</keyword>
<keyword evidence="1" id="KW-1133">Transmembrane helix</keyword>
<dbReference type="AlphaFoldDB" id="G4TXM5"/>
<protein>
    <submittedName>
        <fullName evidence="2">Uncharacterized protein</fullName>
    </submittedName>
</protein>
<feature type="transmembrane region" description="Helical" evidence="1">
    <location>
        <begin position="145"/>
        <end position="164"/>
    </location>
</feature>
<dbReference type="Proteomes" id="UP000007148">
    <property type="component" value="Unassembled WGS sequence"/>
</dbReference>
<evidence type="ECO:0000313" key="3">
    <source>
        <dbReference type="Proteomes" id="UP000007148"/>
    </source>
</evidence>
<gene>
    <name evidence="2" type="ORF">PIIN_10068</name>
</gene>
<accession>G4TXM5</accession>
<dbReference type="HOGENOM" id="CLU_1489560_0_0_1"/>
<dbReference type="EMBL" id="CAFZ01000597">
    <property type="protein sequence ID" value="CCA76068.1"/>
    <property type="molecule type" value="Genomic_DNA"/>
</dbReference>
<keyword evidence="3" id="KW-1185">Reference proteome</keyword>
<evidence type="ECO:0000313" key="2">
    <source>
        <dbReference type="EMBL" id="CCA76068.1"/>
    </source>
</evidence>
<reference evidence="2 3" key="1">
    <citation type="journal article" date="2011" name="PLoS Pathog.">
        <title>Endophytic Life Strategies Decoded by Genome and Transcriptome Analyses of the Mutualistic Root Symbiont Piriformospora indica.</title>
        <authorList>
            <person name="Zuccaro A."/>
            <person name="Lahrmann U."/>
            <person name="Guldener U."/>
            <person name="Langen G."/>
            <person name="Pfiffi S."/>
            <person name="Biedenkopf D."/>
            <person name="Wong P."/>
            <person name="Samans B."/>
            <person name="Grimm C."/>
            <person name="Basiewicz M."/>
            <person name="Murat C."/>
            <person name="Martin F."/>
            <person name="Kogel K.H."/>
        </authorList>
    </citation>
    <scope>NUCLEOTIDE SEQUENCE [LARGE SCALE GENOMIC DNA]</scope>
    <source>
        <strain evidence="2 3">DSM 11827</strain>
    </source>
</reference>